<protein>
    <submittedName>
        <fullName evidence="2">Uncharacterized protein</fullName>
    </submittedName>
</protein>
<feature type="transmembrane region" description="Helical" evidence="1">
    <location>
        <begin position="545"/>
        <end position="563"/>
    </location>
</feature>
<keyword evidence="1" id="KW-0472">Membrane</keyword>
<keyword evidence="3" id="KW-1185">Reference proteome</keyword>
<keyword evidence="1" id="KW-1133">Transmembrane helix</keyword>
<proteinExistence type="predicted"/>
<comment type="caution">
    <text evidence="2">The sequence shown here is derived from an EMBL/GenBank/DDBJ whole genome shotgun (WGS) entry which is preliminary data.</text>
</comment>
<sequence length="672" mass="72719">MPDPAERFIEAAVRPLADNAELQLMAAQELRSVLSQESGEHRGDSLEQAAANLETARPKSRAKVILYVAAALAVVLAAIPLARDYVRLRLASYDLFAMTDPAAIGLPGLPFGPDIDQKVPGLFGPLTAPERLLLFGDPSQPSKADVIKSLWDSDPGNPALFADYARTVASGPDIPPDLLKTADRLDPQNAWFRYLAAGAKARGNINELPVPSHVLKLNPKAPRYHIFDTAGQAEAIRLFQEATRLPSMKSYEHELLLQRLKILPPGDDVLGRKLTASYLHMVVPRTGASFGHLSQAIAARAEELAIAGDREGFVALTDAWEIFARRSIGNDGSILFPFSSLPAFTRAARMLGLASQEARYSSLEAAIGKRKEAQSQRTDKLVKQWRGLAEDAGGGILLAGAAVESPPPISLADLIPGEMAAREMWRRIASAMVGVVVLMVLLLAAGGRFTRGKQAQALSEALVQVLRPSDHRWIVGVGIILPIVIHLLLEWLLPLTTASATQEAGLATFLRFGALAGAILLLPAQFASRRLGLRLGCLGWPRPRVLSVVASATMMTIATATGWSQSEGAHILGGTLVIALLAVIIINLAVGVPTCPRHHAVRFLTWGRSLVPAYATGLLLMALLVPFHHAREKHWTKLNVLTKIEPRIPAANRYEYEVDQQERKDLLELLDA</sequence>
<dbReference type="RefSeq" id="WP_341406832.1">
    <property type="nucleotide sequence ID" value="NZ_JBBUKT010000010.1"/>
</dbReference>
<organism evidence="2 3">
    <name type="scientific">Luteolibacter soli</name>
    <dbReference type="NCBI Taxonomy" id="3135280"/>
    <lineage>
        <taxon>Bacteria</taxon>
        <taxon>Pseudomonadati</taxon>
        <taxon>Verrucomicrobiota</taxon>
        <taxon>Verrucomicrobiia</taxon>
        <taxon>Verrucomicrobiales</taxon>
        <taxon>Verrucomicrobiaceae</taxon>
        <taxon>Luteolibacter</taxon>
    </lineage>
</organism>
<feature type="transmembrane region" description="Helical" evidence="1">
    <location>
        <begin position="473"/>
        <end position="493"/>
    </location>
</feature>
<feature type="transmembrane region" description="Helical" evidence="1">
    <location>
        <begin position="505"/>
        <end position="524"/>
    </location>
</feature>
<feature type="transmembrane region" description="Helical" evidence="1">
    <location>
        <begin position="64"/>
        <end position="82"/>
    </location>
</feature>
<evidence type="ECO:0000313" key="2">
    <source>
        <dbReference type="EMBL" id="MEK7953069.1"/>
    </source>
</evidence>
<reference evidence="2 3" key="1">
    <citation type="submission" date="2024-04" db="EMBL/GenBank/DDBJ databases">
        <title>Luteolibacter sp. isolated from soil.</title>
        <authorList>
            <person name="An J."/>
        </authorList>
    </citation>
    <scope>NUCLEOTIDE SEQUENCE [LARGE SCALE GENOMIC DNA]</scope>
    <source>
        <strain evidence="2 3">Y139</strain>
    </source>
</reference>
<dbReference type="Proteomes" id="UP001371305">
    <property type="component" value="Unassembled WGS sequence"/>
</dbReference>
<feature type="transmembrane region" description="Helical" evidence="1">
    <location>
        <begin position="424"/>
        <end position="445"/>
    </location>
</feature>
<evidence type="ECO:0000313" key="3">
    <source>
        <dbReference type="Proteomes" id="UP001371305"/>
    </source>
</evidence>
<evidence type="ECO:0000256" key="1">
    <source>
        <dbReference type="SAM" id="Phobius"/>
    </source>
</evidence>
<name>A0ABU9AZ75_9BACT</name>
<accession>A0ABU9AZ75</accession>
<feature type="transmembrane region" description="Helical" evidence="1">
    <location>
        <begin position="611"/>
        <end position="629"/>
    </location>
</feature>
<feature type="transmembrane region" description="Helical" evidence="1">
    <location>
        <begin position="569"/>
        <end position="590"/>
    </location>
</feature>
<gene>
    <name evidence="2" type="ORF">WKV53_21320</name>
</gene>
<dbReference type="EMBL" id="JBBUKT010000010">
    <property type="protein sequence ID" value="MEK7953069.1"/>
    <property type="molecule type" value="Genomic_DNA"/>
</dbReference>
<keyword evidence="1" id="KW-0812">Transmembrane</keyword>